<name>A0A7S0IK90_MICPS</name>
<protein>
    <submittedName>
        <fullName evidence="2">Uncharacterized protein</fullName>
    </submittedName>
</protein>
<gene>
    <name evidence="2" type="ORF">MCOM1403_LOCUS10701</name>
</gene>
<keyword evidence="1" id="KW-1133">Transmembrane helix</keyword>
<keyword evidence="1" id="KW-0812">Transmembrane</keyword>
<dbReference type="GO" id="GO:0033615">
    <property type="term" value="P:mitochondrial proton-transporting ATP synthase complex assembly"/>
    <property type="evidence" value="ECO:0007669"/>
    <property type="project" value="TreeGrafter"/>
</dbReference>
<evidence type="ECO:0000313" key="2">
    <source>
        <dbReference type="EMBL" id="CAD8524306.1"/>
    </source>
</evidence>
<organism evidence="2">
    <name type="scientific">Micromonas pusilla</name>
    <name type="common">Picoplanktonic green alga</name>
    <name type="synonym">Chromulina pusilla</name>
    <dbReference type="NCBI Taxonomy" id="38833"/>
    <lineage>
        <taxon>Eukaryota</taxon>
        <taxon>Viridiplantae</taxon>
        <taxon>Chlorophyta</taxon>
        <taxon>Mamiellophyceae</taxon>
        <taxon>Mamiellales</taxon>
        <taxon>Mamiellaceae</taxon>
        <taxon>Micromonas</taxon>
    </lineage>
</organism>
<reference evidence="2" key="1">
    <citation type="submission" date="2021-01" db="EMBL/GenBank/DDBJ databases">
        <authorList>
            <person name="Corre E."/>
            <person name="Pelletier E."/>
            <person name="Niang G."/>
            <person name="Scheremetjew M."/>
            <person name="Finn R."/>
            <person name="Kale V."/>
            <person name="Holt S."/>
            <person name="Cochrane G."/>
            <person name="Meng A."/>
            <person name="Brown T."/>
            <person name="Cohen L."/>
        </authorList>
    </citation>
    <scope>NUCLEOTIDE SEQUENCE</scope>
    <source>
        <strain evidence="2">CCMP1723</strain>
    </source>
</reference>
<dbReference type="GO" id="GO:0031966">
    <property type="term" value="C:mitochondrial membrane"/>
    <property type="evidence" value="ECO:0007669"/>
    <property type="project" value="TreeGrafter"/>
</dbReference>
<dbReference type="EMBL" id="HBEQ01013316">
    <property type="protein sequence ID" value="CAD8524306.1"/>
    <property type="molecule type" value="Transcribed_RNA"/>
</dbReference>
<feature type="transmembrane region" description="Helical" evidence="1">
    <location>
        <begin position="157"/>
        <end position="174"/>
    </location>
</feature>
<sequence length="305" mass="32716">MSARRAVTTLGRALGGAVSARGAAPRAGVGAPALSSFGAERRGGVGWDHRRRAVDPASCAHRAWSCFHATSRAEDTENDAGHPAGPATLGARRVVPGASSFACPIAARHPTSRARSSAAGEVTEAADDDIPGAAVHARPDGVEYEAALAETVRMVKLLSLASLGATIAGTPLLLELASPDLPANAKLAVSLVVDTFGAFTTGLLQWFVSPYVLKMRMADERTVAVEKLTLFARRYEEKFAVDAMREAETTRPLVTWEADGKLHYVEMGRVPGYLYDRLDLERFDAQAMAEKHAKERKEEDEEDEY</sequence>
<proteinExistence type="predicted"/>
<dbReference type="PANTHER" id="PTHR13281:SF0">
    <property type="entry name" value="TRANSMEMBRANE PROTEIN 70, MITOCHONDRIAL"/>
    <property type="match status" value="1"/>
</dbReference>
<dbReference type="AlphaFoldDB" id="A0A7S0IK90"/>
<dbReference type="PANTHER" id="PTHR13281">
    <property type="entry name" value="TRANSMEMBRANE PROTEIN 70, MITOCHONDRIAL"/>
    <property type="match status" value="1"/>
</dbReference>
<keyword evidence="1" id="KW-0472">Membrane</keyword>
<feature type="transmembrane region" description="Helical" evidence="1">
    <location>
        <begin position="186"/>
        <end position="208"/>
    </location>
</feature>
<accession>A0A7S0IK90</accession>
<evidence type="ECO:0000256" key="1">
    <source>
        <dbReference type="SAM" id="Phobius"/>
    </source>
</evidence>
<dbReference type="InterPro" id="IPR009724">
    <property type="entry name" value="TMEM70"/>
</dbReference>